<feature type="compositionally biased region" description="Gly residues" evidence="1">
    <location>
        <begin position="1"/>
        <end position="12"/>
    </location>
</feature>
<dbReference type="GO" id="GO:0006508">
    <property type="term" value="P:proteolysis"/>
    <property type="evidence" value="ECO:0007669"/>
    <property type="project" value="UniProtKB-KW"/>
</dbReference>
<dbReference type="RefSeq" id="WP_164323942.1">
    <property type="nucleotide sequence ID" value="NZ_JAAGLU010000067.1"/>
</dbReference>
<dbReference type="PANTHER" id="PTHR43019">
    <property type="entry name" value="SERINE ENDOPROTEASE DEGS"/>
    <property type="match status" value="1"/>
</dbReference>
<proteinExistence type="predicted"/>
<dbReference type="GO" id="GO:0008233">
    <property type="term" value="F:peptidase activity"/>
    <property type="evidence" value="ECO:0007669"/>
    <property type="project" value="UniProtKB-KW"/>
</dbReference>
<name>A0A6B3C684_9ACTN</name>
<dbReference type="AlphaFoldDB" id="A0A6B3C684"/>
<dbReference type="InterPro" id="IPR009003">
    <property type="entry name" value="Peptidase_S1_PA"/>
</dbReference>
<reference evidence="2" key="1">
    <citation type="submission" date="2020-01" db="EMBL/GenBank/DDBJ databases">
        <title>Insect and environment-associated Actinomycetes.</title>
        <authorList>
            <person name="Currrie C."/>
            <person name="Chevrette M."/>
            <person name="Carlson C."/>
            <person name="Stubbendieck R."/>
            <person name="Wendt-Pienkowski E."/>
        </authorList>
    </citation>
    <scope>NUCLEOTIDE SEQUENCE</scope>
    <source>
        <strain evidence="2">SID12501</strain>
    </source>
</reference>
<keyword evidence="2" id="KW-0378">Hydrolase</keyword>
<comment type="caution">
    <text evidence="2">The sequence shown here is derived from an EMBL/GenBank/DDBJ whole genome shotgun (WGS) entry which is preliminary data.</text>
</comment>
<gene>
    <name evidence="2" type="ORF">G3I71_42875</name>
</gene>
<accession>A0A6B3C684</accession>
<sequence>MAGRGPRTGGGRRPSTGAGETRDGEAGGETVGDAVDASLVKVCDLAGRPRGTGFVADHHGTLITSHEAVDGLARLVLHGAADRTCVVSTADAVTPLPALGLALVRTEGLGADPLPVSVRDRVAAGTYVRIAAGGWREARVLGTTDVTYTATDRFHLLPDALELAIGTAGSDALRLGGGAAGGPVLDRTTGAVLGVLGTALLPQPTGESAEPAGHRAAGFALPLRDRQADGPGPLADLLARNAATVPAYGADLNLAGVLELTATSVGSDGPPGALAGFVGRTSGGLEAGVVEPVERAELARELKAFTAVRATPAVVLGLVGAPGSGRTTELAALAARRHRDPEPAPTLWLRGADLRDEDASVADAARRALDRAGRIVAASGTYGADLGDITPERLSSLAHDKGRPLLLLLDGPEEMPPLLAHRALEWTRATEEWLRESNARLVMACRPEYWEQTGTPSPACPAPSARPAFEDEAVQAEGGSGGTAPSGGPPSGGGTGKGGGGEKPQRPPHPPHHLHLTDLTEAEAHQAQTRYAIPPAALTPEDARHPLTLRLLSEVRAALPALPDTPTTPRLDRHDVFTAYLDLMCLRIAVRLAAENGLRGTPVRRLAAKVSGQIHEAARRSLGPGQGELDRASFESVFPWGPAPARLGGGTGWASAVLTEGLLVPAGTGYRFAHEELADWIQGTHLDLDEALHALVHRRRPENGKDTAPVPVPHHRIGPVVQSLLLLARQHGAPELAHRLRELVQALDPGPTLRTSTSTWWATHLLTEVLRHVPDATPYTHVLRLLADHIVARRRRNRTVPPELSPSFWTVLRLPEAARFDLLRRLVVGDEPPSVSDRPRYLDAVAQLLAADPTAVQPLLARWFDDDRPLPATPDATVATAAQALLHTHRHRALDDLIEVLVDSAHRRGDELLAVLAEEEPSAVCRAVDRWAHDERPARRVAAAAYGPRAAPHVRTEADRDLLRYAALALLARPADCTLHGGALALLVRDPRTRARHLPQALRHFTAGDPQLPPSALVAALATHPEPVLDAFRARLLGPEAGDALRTLADVTTPALARRVADLVRDVAERHPETAGHLAAYVDRRLDQGPAVRPVLLPLVTGLLDGGRSPVRAALATVLAAPGAPVSHALRHELLEALLAREHDPTVLDALLRATAEGATRHGEARTRGLVHRCGLLLVRTPDGATRFDCVLVELARRVPGFAVLVAGWLTDTPGEWAVVVGPSTRRMIENLAGVRVPA</sequence>
<keyword evidence="2" id="KW-0645">Protease</keyword>
<feature type="region of interest" description="Disordered" evidence="1">
    <location>
        <begin position="473"/>
        <end position="515"/>
    </location>
</feature>
<dbReference type="SUPFAM" id="SSF52540">
    <property type="entry name" value="P-loop containing nucleoside triphosphate hydrolases"/>
    <property type="match status" value="1"/>
</dbReference>
<feature type="compositionally biased region" description="Gly residues" evidence="1">
    <location>
        <begin position="478"/>
        <end position="502"/>
    </location>
</feature>
<dbReference type="PANTHER" id="PTHR43019:SF23">
    <property type="entry name" value="PROTEASE DO-LIKE 5, CHLOROPLASTIC"/>
    <property type="match status" value="1"/>
</dbReference>
<dbReference type="EMBL" id="JAAGLU010000067">
    <property type="protein sequence ID" value="NEC92361.1"/>
    <property type="molecule type" value="Genomic_DNA"/>
</dbReference>
<evidence type="ECO:0000313" key="2">
    <source>
        <dbReference type="EMBL" id="NEC92361.1"/>
    </source>
</evidence>
<feature type="region of interest" description="Disordered" evidence="1">
    <location>
        <begin position="1"/>
        <end position="31"/>
    </location>
</feature>
<dbReference type="Pfam" id="PF13365">
    <property type="entry name" value="Trypsin_2"/>
    <property type="match status" value="1"/>
</dbReference>
<dbReference type="InterPro" id="IPR027417">
    <property type="entry name" value="P-loop_NTPase"/>
</dbReference>
<organism evidence="2">
    <name type="scientific">Streptomyces sp. SID12501</name>
    <dbReference type="NCBI Taxonomy" id="2706042"/>
    <lineage>
        <taxon>Bacteria</taxon>
        <taxon>Bacillati</taxon>
        <taxon>Actinomycetota</taxon>
        <taxon>Actinomycetes</taxon>
        <taxon>Kitasatosporales</taxon>
        <taxon>Streptomycetaceae</taxon>
        <taxon>Streptomyces</taxon>
    </lineage>
</organism>
<protein>
    <submittedName>
        <fullName evidence="2">Serine protease</fullName>
    </submittedName>
</protein>
<evidence type="ECO:0000256" key="1">
    <source>
        <dbReference type="SAM" id="MobiDB-lite"/>
    </source>
</evidence>
<dbReference type="SUPFAM" id="SSF50494">
    <property type="entry name" value="Trypsin-like serine proteases"/>
    <property type="match status" value="1"/>
</dbReference>